<evidence type="ECO:0000313" key="2">
    <source>
        <dbReference type="EMBL" id="ROV58306.1"/>
    </source>
</evidence>
<sequence length="71" mass="8126">MQQQIDDQKTHGGKREGSGRKKGLPTENVRLVSAISTECKELSDLYKTATEEQQNQIRHALRSYLQELKLL</sequence>
<protein>
    <submittedName>
        <fullName evidence="2">Uncharacterized protein</fullName>
    </submittedName>
</protein>
<evidence type="ECO:0000256" key="1">
    <source>
        <dbReference type="SAM" id="MobiDB-lite"/>
    </source>
</evidence>
<dbReference type="RefSeq" id="WP_123783251.1">
    <property type="nucleotide sequence ID" value="NZ_RKIK01000083.1"/>
</dbReference>
<dbReference type="EMBL" id="RKIK01000083">
    <property type="protein sequence ID" value="ROV58306.1"/>
    <property type="molecule type" value="Genomic_DNA"/>
</dbReference>
<feature type="region of interest" description="Disordered" evidence="1">
    <location>
        <begin position="1"/>
        <end position="27"/>
    </location>
</feature>
<dbReference type="AlphaFoldDB" id="A0A3N3DV94"/>
<accession>A0A3N3DV94</accession>
<comment type="caution">
    <text evidence="2">The sequence shown here is derived from an EMBL/GenBank/DDBJ whole genome shotgun (WGS) entry which is preliminary data.</text>
</comment>
<feature type="compositionally biased region" description="Basic and acidic residues" evidence="1">
    <location>
        <begin position="1"/>
        <end position="19"/>
    </location>
</feature>
<organism evidence="2 3">
    <name type="scientific">Vibrio ponticus</name>
    <dbReference type="NCBI Taxonomy" id="265668"/>
    <lineage>
        <taxon>Bacteria</taxon>
        <taxon>Pseudomonadati</taxon>
        <taxon>Pseudomonadota</taxon>
        <taxon>Gammaproteobacteria</taxon>
        <taxon>Vibrionales</taxon>
        <taxon>Vibrionaceae</taxon>
        <taxon>Vibrio</taxon>
    </lineage>
</organism>
<gene>
    <name evidence="2" type="ORF">EGH82_18985</name>
</gene>
<evidence type="ECO:0000313" key="3">
    <source>
        <dbReference type="Proteomes" id="UP000278792"/>
    </source>
</evidence>
<proteinExistence type="predicted"/>
<name>A0A3N3DV94_9VIBR</name>
<dbReference type="Proteomes" id="UP000278792">
    <property type="component" value="Unassembled WGS sequence"/>
</dbReference>
<reference evidence="2 3" key="1">
    <citation type="submission" date="2018-11" db="EMBL/GenBank/DDBJ databases">
        <title>Vibrio ponticus strain CAIM 1751 pathogenic for the snapper Lutjanus guttatus.</title>
        <authorList>
            <person name="Soto-Rodriguez S."/>
            <person name="Lozano-Olvera R."/>
            <person name="Gomez-Gil B."/>
        </authorList>
    </citation>
    <scope>NUCLEOTIDE SEQUENCE [LARGE SCALE GENOMIC DNA]</scope>
    <source>
        <strain evidence="2 3">CAIM 1751</strain>
    </source>
</reference>